<reference evidence="2 3" key="1">
    <citation type="submission" date="2021-06" db="EMBL/GenBank/DDBJ databases">
        <title>Caerostris extrusa draft genome.</title>
        <authorList>
            <person name="Kono N."/>
            <person name="Arakawa K."/>
        </authorList>
    </citation>
    <scope>NUCLEOTIDE SEQUENCE [LARGE SCALE GENOMIC DNA]</scope>
</reference>
<accession>A0AAV4VPH0</accession>
<keyword evidence="3" id="KW-1185">Reference proteome</keyword>
<protein>
    <submittedName>
        <fullName evidence="2">Uncharacterized protein</fullName>
    </submittedName>
</protein>
<sequence>MLSIVTFTIQCPDIVSYLGNAGNWTSVAFPIVALLFSALILVYYEDAGNADNWTADAFPLLQPYSSVLILKHVYLEVMSWEDGLITKLSTSLHLLCTIIPCLAIYVLLIKVSDGWRSSAYSPWCSTLQCPAIVCLLRVSIMWTINVSPLFVTYSMPCYYLPIKRMNGPSTHSHYYSIDSSTACAYLPTQRCDNWL</sequence>
<gene>
    <name evidence="2" type="ORF">CEXT_771631</name>
</gene>
<feature type="transmembrane region" description="Helical" evidence="1">
    <location>
        <begin position="88"/>
        <end position="108"/>
    </location>
</feature>
<keyword evidence="1" id="KW-0472">Membrane</keyword>
<evidence type="ECO:0000313" key="3">
    <source>
        <dbReference type="Proteomes" id="UP001054945"/>
    </source>
</evidence>
<organism evidence="2 3">
    <name type="scientific">Caerostris extrusa</name>
    <name type="common">Bark spider</name>
    <name type="synonym">Caerostris bankana</name>
    <dbReference type="NCBI Taxonomy" id="172846"/>
    <lineage>
        <taxon>Eukaryota</taxon>
        <taxon>Metazoa</taxon>
        <taxon>Ecdysozoa</taxon>
        <taxon>Arthropoda</taxon>
        <taxon>Chelicerata</taxon>
        <taxon>Arachnida</taxon>
        <taxon>Araneae</taxon>
        <taxon>Araneomorphae</taxon>
        <taxon>Entelegynae</taxon>
        <taxon>Araneoidea</taxon>
        <taxon>Araneidae</taxon>
        <taxon>Caerostris</taxon>
    </lineage>
</organism>
<evidence type="ECO:0000313" key="2">
    <source>
        <dbReference type="EMBL" id="GIY71699.1"/>
    </source>
</evidence>
<dbReference type="Proteomes" id="UP001054945">
    <property type="component" value="Unassembled WGS sequence"/>
</dbReference>
<feature type="transmembrane region" description="Helical" evidence="1">
    <location>
        <begin position="21"/>
        <end position="44"/>
    </location>
</feature>
<proteinExistence type="predicted"/>
<dbReference type="EMBL" id="BPLR01014842">
    <property type="protein sequence ID" value="GIY71699.1"/>
    <property type="molecule type" value="Genomic_DNA"/>
</dbReference>
<comment type="caution">
    <text evidence="2">The sequence shown here is derived from an EMBL/GenBank/DDBJ whole genome shotgun (WGS) entry which is preliminary data.</text>
</comment>
<keyword evidence="1" id="KW-1133">Transmembrane helix</keyword>
<name>A0AAV4VPH0_CAEEX</name>
<evidence type="ECO:0000256" key="1">
    <source>
        <dbReference type="SAM" id="Phobius"/>
    </source>
</evidence>
<dbReference type="AlphaFoldDB" id="A0AAV4VPH0"/>
<keyword evidence="1" id="KW-0812">Transmembrane</keyword>